<protein>
    <submittedName>
        <fullName evidence="3 4">Putative antigen-5-like protein</fullName>
    </submittedName>
</protein>
<keyword evidence="1" id="KW-0732">Signal</keyword>
<dbReference type="InParanoid" id="R4G4A1"/>
<dbReference type="HOGENOM" id="CLU_035730_7_1_1"/>
<dbReference type="GeneID" id="141453650"/>
<name>R4G4A1_RHOPR</name>
<evidence type="ECO:0000313" key="5">
    <source>
        <dbReference type="Proteomes" id="UP000015103"/>
    </source>
</evidence>
<evidence type="ECO:0000256" key="1">
    <source>
        <dbReference type="SAM" id="SignalP"/>
    </source>
</evidence>
<dbReference type="Gene3D" id="3.40.33.10">
    <property type="entry name" value="CAP"/>
    <property type="match status" value="1"/>
</dbReference>
<dbReference type="OMA" id="YSCEIED"/>
<evidence type="ECO:0000259" key="2">
    <source>
        <dbReference type="SMART" id="SM00198"/>
    </source>
</evidence>
<dbReference type="RefSeq" id="XP_073983222.1">
    <property type="nucleotide sequence ID" value="XM_074127121.1"/>
</dbReference>
<dbReference type="InterPro" id="IPR035940">
    <property type="entry name" value="CAP_sf"/>
</dbReference>
<dbReference type="InterPro" id="IPR001283">
    <property type="entry name" value="CRISP-related"/>
</dbReference>
<dbReference type="PROSITE" id="PS01009">
    <property type="entry name" value="CRISP_1"/>
    <property type="match status" value="1"/>
</dbReference>
<organism evidence="3">
    <name type="scientific">Rhodnius prolixus</name>
    <name type="common">Triatomid bug</name>
    <dbReference type="NCBI Taxonomy" id="13249"/>
    <lineage>
        <taxon>Eukaryota</taxon>
        <taxon>Metazoa</taxon>
        <taxon>Ecdysozoa</taxon>
        <taxon>Arthropoda</taxon>
        <taxon>Hexapoda</taxon>
        <taxon>Insecta</taxon>
        <taxon>Pterygota</taxon>
        <taxon>Neoptera</taxon>
        <taxon>Paraneoptera</taxon>
        <taxon>Hemiptera</taxon>
        <taxon>Heteroptera</taxon>
        <taxon>Panheteroptera</taxon>
        <taxon>Cimicomorpha</taxon>
        <taxon>Reduviidae</taxon>
        <taxon>Triatominae</taxon>
        <taxon>Rhodnius</taxon>
    </lineage>
</organism>
<feature type="signal peptide" evidence="1">
    <location>
        <begin position="1"/>
        <end position="25"/>
    </location>
</feature>
<dbReference type="STRING" id="13249.R4G4A1"/>
<evidence type="ECO:0000313" key="3">
    <source>
        <dbReference type="EMBL" id="JAA75960.1"/>
    </source>
</evidence>
<dbReference type="AlphaFoldDB" id="R4G4A1"/>
<dbReference type="EMBL" id="ACPB03018628">
    <property type="status" value="NOT_ANNOTATED_CDS"/>
    <property type="molecule type" value="Genomic_DNA"/>
</dbReference>
<dbReference type="EMBL" id="GAHY01001550">
    <property type="protein sequence ID" value="JAA75960.1"/>
    <property type="molecule type" value="mRNA"/>
</dbReference>
<dbReference type="PRINTS" id="PR00838">
    <property type="entry name" value="V5ALLERGEN"/>
</dbReference>
<reference evidence="3" key="1">
    <citation type="submission" date="2013-04" db="EMBL/GenBank/DDBJ databases">
        <title>An insight into the transcriptome of the digestive tract of the blood sucking bug, Rhodnius prolixus.</title>
        <authorList>
            <person name="Ribeiro J.M.C."/>
            <person name="Genta F.A."/>
            <person name="Sorgine M.H.F."/>
            <person name="Paiva-Silva G.O."/>
            <person name="Majerowicz D."/>
            <person name="Medeiros M."/>
            <person name="Koerich L."/>
            <person name="Terra W.R."/>
            <person name="Ferreira C."/>
            <person name="Pimentel A.C."/>
            <person name="Bisch P.M."/>
            <person name="Diniz M.M.P."/>
            <person name="Nascimento R."/>
            <person name="Salmon D."/>
            <person name="Silber A.M."/>
            <person name="Alves M."/>
            <person name="Oliveira M.F."/>
            <person name="Gondim K.C."/>
            <person name="Silva Neto M.A.C."/>
            <person name="Atella G.C."/>
            <person name="Araujo H."/>
            <person name="Dias F.S."/>
            <person name="Polycarpo C.R."/>
            <person name="Fampa P."/>
            <person name="Melo A.C."/>
            <person name="Tanaka A.S."/>
            <person name="Balczun C."/>
            <person name="Oliveira J.H.M."/>
            <person name="Goncalves R."/>
            <person name="Lazoski C."/>
            <person name="Pereira M.A."/>
            <person name="Rivera-Pomar R."/>
            <person name="Diambra L."/>
            <person name="Schaub G.A."/>
            <person name="Garcia E.S."/>
            <person name="Azambuja P."/>
            <person name="Braz G.R.C."/>
            <person name="Oliveira P.L."/>
        </authorList>
    </citation>
    <scope>NUCLEOTIDE SEQUENCE</scope>
</reference>
<sequence length="228" mass="25759">MARCCTPLVFCLFAVLLAGCRVCSAELACSNANTLLGMKKLTERDKQLLLDLHNNYRDLIASGSLAEQPAAQNMLQLNWDDHAAQLAHRWASGCQFAHNTPENKDGSPMGQNLYIKMSTRAQNVNKTFSAWVKSMVKGWFDEVQLYAYGDSFSAQTGHYTQMVWAKTARLGCGYSYYLQDFWYVGYLVCNYSPAGNYVGQKPYRKGKINCEVHDLEPSTRYKNLCINK</sequence>
<dbReference type="Proteomes" id="UP000015103">
    <property type="component" value="Unassembled WGS sequence"/>
</dbReference>
<dbReference type="GO" id="GO:0005576">
    <property type="term" value="C:extracellular region"/>
    <property type="evidence" value="ECO:0007669"/>
    <property type="project" value="UniProtKB-SubCell"/>
</dbReference>
<dbReference type="FunCoup" id="R4G4A1">
    <property type="interactions" value="7"/>
</dbReference>
<keyword evidence="5" id="KW-1185">Reference proteome</keyword>
<dbReference type="InterPro" id="IPR014044">
    <property type="entry name" value="CAP_dom"/>
</dbReference>
<proteinExistence type="evidence at transcript level"/>
<accession>R4G4A1</accession>
<dbReference type="EnsemblMetazoa" id="RPRC000278-RA">
    <property type="protein sequence ID" value="RPRC000278-PA"/>
    <property type="gene ID" value="RPRC000278"/>
</dbReference>
<dbReference type="PRINTS" id="PR00837">
    <property type="entry name" value="V5TPXLIKE"/>
</dbReference>
<evidence type="ECO:0000313" key="4">
    <source>
        <dbReference type="EnsemblMetazoa" id="RPRC000278-PA"/>
    </source>
</evidence>
<dbReference type="SUPFAM" id="SSF55797">
    <property type="entry name" value="PR-1-like"/>
    <property type="match status" value="1"/>
</dbReference>
<feature type="domain" description="SCP" evidence="2">
    <location>
        <begin position="44"/>
        <end position="199"/>
    </location>
</feature>
<dbReference type="PANTHER" id="PTHR10334">
    <property type="entry name" value="CYSTEINE-RICH SECRETORY PROTEIN-RELATED"/>
    <property type="match status" value="1"/>
</dbReference>
<dbReference type="CDD" id="cd05380">
    <property type="entry name" value="CAP_euk"/>
    <property type="match status" value="1"/>
</dbReference>
<dbReference type="PROSITE" id="PS51257">
    <property type="entry name" value="PROKAR_LIPOPROTEIN"/>
    <property type="match status" value="1"/>
</dbReference>
<dbReference type="SMART" id="SM00198">
    <property type="entry name" value="SCP"/>
    <property type="match status" value="1"/>
</dbReference>
<dbReference type="Pfam" id="PF00188">
    <property type="entry name" value="CAP"/>
    <property type="match status" value="1"/>
</dbReference>
<dbReference type="InterPro" id="IPR018244">
    <property type="entry name" value="Allrgn_V5/Tpx1_CS"/>
</dbReference>
<dbReference type="InterPro" id="IPR002413">
    <property type="entry name" value="V5_allergen-like"/>
</dbReference>
<dbReference type="eggNOG" id="KOG3017">
    <property type="taxonomic scope" value="Eukaryota"/>
</dbReference>
<reference evidence="4" key="3">
    <citation type="submission" date="2015-05" db="UniProtKB">
        <authorList>
            <consortium name="EnsemblMetazoa"/>
        </authorList>
    </citation>
    <scope>IDENTIFICATION</scope>
</reference>
<feature type="chain" id="PRO_5014108800" evidence="1">
    <location>
        <begin position="26"/>
        <end position="228"/>
    </location>
</feature>
<dbReference type="VEuPathDB" id="VectorBase:RPRC000278"/>
<reference evidence="5" key="2">
    <citation type="submission" date="2015-04" db="EMBL/GenBank/DDBJ databases">
        <authorList>
            <person name="Wilson R.K."/>
            <person name="Warren W."/>
            <person name="Dotson E."/>
            <person name="Oliveira P.L."/>
        </authorList>
    </citation>
    <scope>NUCLEOTIDE SEQUENCE</scope>
</reference>
<dbReference type="PROSITE" id="PS01010">
    <property type="entry name" value="CRISP_2"/>
    <property type="match status" value="1"/>
</dbReference>